<gene>
    <name evidence="2" type="ORF">C725_2800</name>
</gene>
<evidence type="ECO:0000313" key="3">
    <source>
        <dbReference type="Proteomes" id="UP000011717"/>
    </source>
</evidence>
<keyword evidence="3" id="KW-1185">Reference proteome</keyword>
<dbReference type="SMART" id="SM00382">
    <property type="entry name" value="AAA"/>
    <property type="match status" value="1"/>
</dbReference>
<dbReference type="AlphaFoldDB" id="M2U1Y4"/>
<sequence>MKEDEFRAWMQAQGQAPNTVSTRLADARRVERHYGDLDEAFERDAFASILKDLAYSAEDNAAGKPNTSKIQIDGDPYKSLASYRSALSVYRQFRETGGVSAAQSQADRIRAFVMKQVVEPARRAGENRFVVRAGDVHKQMGLQDTMPAVCSAIGSTKFQVLAGVRLVRREGLEDSSTTEFTFETVSSANFDVPRAEAILRERYGDPDVDSQKMVSFELAGGQAIALQKDISKVQLWLEDDERAVPPPAQEVQSYAADKGRHSNLPGRLSHAPPSDLRNAGFPKPVLSVRASSEGELTKVLDWYDGGGSGLNREALERLKALFLARYPDFEPEGFAASSGGYFEEERRYKDVLLARAQEALRKEPPLDDEALGAAFLDLLTGPDSGLLGWRTDARIKNLRTAHPGVLERHAGQLARATDDLADAVAAFVEGTWPVFKEGQEKNLPYSESRNIPTMIAAFARPDEAYGINTDPVMRTARALLGKPVLTYNPLSADEFRNVLDLMGAIRNVMGREWDWKPRDLWDVQGFIWAVNRADNSQVDNAASTGSGGGTTVTRPTNLILYGPPGTGKTFATAEEAVRLCDGTVPESREELKSRYDVLMEAGQIGFVTFHQSYAYEDFVEGLRPVTGDDGGSESQAGGFRLEPRKGVFREISALAEQARKSAGRSGGYNLGDRQFFKMSLGRAGAEDHIYDAAIEGDYIVLGWGGEVDWSDPRYEDYQAIFDKWNEIEPGTKGNSGNISQVWRFRGSMREGDIVIVSEGNSHFRAIGEITGDYYYEPTGEQTYNHRRPVRWLLVIDDALPIDTIYDGALTMQSCYLLKEAKIKKEALSRLLPSDSPAVPSAPDQFVLIIDEINRANISKVFGELITLIEPDKRLGESNELRLKLPYSGDTFGVPANLHIVGTMNTADRSIALLDTALRRRFRFKELMPSSNLVPDDVEGINVRRLLQTLNDRIEYLFDREHQIGHAYFLGCATKEGVDEVMGAKVIPLLAEYFYENWERVRQALGEIEDEGGFIVRRRLAPLAAGEVDYVNERWRYTVRDTFSLEAYRQLTG</sequence>
<dbReference type="InterPro" id="IPR003593">
    <property type="entry name" value="AAA+_ATPase"/>
</dbReference>
<evidence type="ECO:0000259" key="1">
    <source>
        <dbReference type="SMART" id="SM00382"/>
    </source>
</evidence>
<dbReference type="Proteomes" id="UP000011717">
    <property type="component" value="Unassembled WGS sequence"/>
</dbReference>
<dbReference type="PANTHER" id="PTHR37291:SF1">
    <property type="entry name" value="TYPE IV METHYL-DIRECTED RESTRICTION ENZYME ECOKMCRB SUBUNIT"/>
    <property type="match status" value="1"/>
</dbReference>
<dbReference type="Gene3D" id="3.40.50.300">
    <property type="entry name" value="P-loop containing nucleotide triphosphate hydrolases"/>
    <property type="match status" value="1"/>
</dbReference>
<evidence type="ECO:0000313" key="2">
    <source>
        <dbReference type="EMBL" id="EMD81818.1"/>
    </source>
</evidence>
<dbReference type="InterPro" id="IPR052934">
    <property type="entry name" value="Methyl-DNA_Rec/Restrict_Enz"/>
</dbReference>
<protein>
    <recommendedName>
        <fullName evidence="1">AAA+ ATPase domain-containing protein</fullName>
    </recommendedName>
</protein>
<dbReference type="GO" id="GO:0005524">
    <property type="term" value="F:ATP binding"/>
    <property type="evidence" value="ECO:0007669"/>
    <property type="project" value="InterPro"/>
</dbReference>
<comment type="caution">
    <text evidence="2">The sequence shown here is derived from an EMBL/GenBank/DDBJ whole genome shotgun (WGS) entry which is preliminary data.</text>
</comment>
<feature type="domain" description="AAA+ ATPase" evidence="1">
    <location>
        <begin position="554"/>
        <end position="931"/>
    </location>
</feature>
<dbReference type="REBASE" id="64486">
    <property type="entry name" value="Sst2015McrBCP"/>
</dbReference>
<dbReference type="PATRIC" id="fig|1234595.3.peg.2803"/>
<dbReference type="EMBL" id="AMRV01000014">
    <property type="protein sequence ID" value="EMD81818.1"/>
    <property type="molecule type" value="Genomic_DNA"/>
</dbReference>
<dbReference type="InterPro" id="IPR011704">
    <property type="entry name" value="ATPase_dyneun-rel_AAA"/>
</dbReference>
<organism evidence="2 3">
    <name type="scientific">Pacificimonas flava</name>
    <dbReference type="NCBI Taxonomy" id="1234595"/>
    <lineage>
        <taxon>Bacteria</taxon>
        <taxon>Pseudomonadati</taxon>
        <taxon>Pseudomonadota</taxon>
        <taxon>Alphaproteobacteria</taxon>
        <taxon>Sphingomonadales</taxon>
        <taxon>Sphingosinicellaceae</taxon>
        <taxon>Pacificimonas</taxon>
    </lineage>
</organism>
<dbReference type="Pfam" id="PF07728">
    <property type="entry name" value="AAA_5"/>
    <property type="match status" value="1"/>
</dbReference>
<reference evidence="2 3" key="1">
    <citation type="journal article" date="2013" name="Genome Announc.">
        <title>Draft Genome Sequence of Strain JLT2015T, Belonging to the Family Sphingomonadaceae of the Alphaproteobacteria.</title>
        <authorList>
            <person name="Tang K."/>
            <person name="Liu K."/>
            <person name="Li S."/>
            <person name="Jiao N."/>
        </authorList>
    </citation>
    <scope>NUCLEOTIDE SEQUENCE [LARGE SCALE GENOMIC DNA]</scope>
    <source>
        <strain evidence="2 3">JLT2015</strain>
    </source>
</reference>
<proteinExistence type="predicted"/>
<accession>M2U1Y4</accession>
<dbReference type="InterPro" id="IPR027417">
    <property type="entry name" value="P-loop_NTPase"/>
</dbReference>
<dbReference type="PANTHER" id="PTHR37291">
    <property type="entry name" value="5-METHYLCYTOSINE-SPECIFIC RESTRICTION ENZYME B"/>
    <property type="match status" value="1"/>
</dbReference>
<name>M2U1Y4_9SPHN</name>
<dbReference type="SUPFAM" id="SSF52540">
    <property type="entry name" value="P-loop containing nucleoside triphosphate hydrolases"/>
    <property type="match status" value="1"/>
</dbReference>
<dbReference type="GO" id="GO:0016887">
    <property type="term" value="F:ATP hydrolysis activity"/>
    <property type="evidence" value="ECO:0007669"/>
    <property type="project" value="InterPro"/>
</dbReference>